<dbReference type="AlphaFoldDB" id="A0A4Y9R670"/>
<dbReference type="RefSeq" id="WP_135118955.1">
    <property type="nucleotide sequence ID" value="NZ_SPQZ01000001.1"/>
</dbReference>
<gene>
    <name evidence="1" type="ORF">E4M00_02665</name>
</gene>
<dbReference type="SUPFAM" id="SSF82784">
    <property type="entry name" value="OsmC-like"/>
    <property type="match status" value="1"/>
</dbReference>
<keyword evidence="2" id="KW-1185">Reference proteome</keyword>
<dbReference type="InterPro" id="IPR003718">
    <property type="entry name" value="OsmC/Ohr_fam"/>
</dbReference>
<sequence length="151" mass="15979">MTNDRIPTGVRVAPGSVSATRVGERTFEGRNDRGSTVLIGPTSVDGAFTPGELLKAALAGCAGMSADSVIARRLGDDFTATYWAHGTSDEAENRYKAIDEEIVIDGLDEMSVEDRAKLINLIERSIEKSCTVARSVGSAIDLSTTINGTEV</sequence>
<accession>A0A4Y9R670</accession>
<dbReference type="Gene3D" id="3.30.300.20">
    <property type="match status" value="1"/>
</dbReference>
<organism evidence="1 2">
    <name type="scientific">Orlajensenia leifsoniae</name>
    <dbReference type="NCBI Taxonomy" id="2561933"/>
    <lineage>
        <taxon>Bacteria</taxon>
        <taxon>Bacillati</taxon>
        <taxon>Actinomycetota</taxon>
        <taxon>Actinomycetes</taxon>
        <taxon>Micrococcales</taxon>
        <taxon>Microbacteriaceae</taxon>
        <taxon>Orlajensenia</taxon>
    </lineage>
</organism>
<dbReference type="Proteomes" id="UP000298127">
    <property type="component" value="Unassembled WGS sequence"/>
</dbReference>
<protein>
    <submittedName>
        <fullName evidence="1">OsmC family peroxiredoxin</fullName>
    </submittedName>
</protein>
<dbReference type="Pfam" id="PF02566">
    <property type="entry name" value="OsmC"/>
    <property type="match status" value="1"/>
</dbReference>
<dbReference type="InterPro" id="IPR036102">
    <property type="entry name" value="OsmC/Ohrsf"/>
</dbReference>
<evidence type="ECO:0000313" key="1">
    <source>
        <dbReference type="EMBL" id="TFW00112.1"/>
    </source>
</evidence>
<evidence type="ECO:0000313" key="2">
    <source>
        <dbReference type="Proteomes" id="UP000298127"/>
    </source>
</evidence>
<comment type="caution">
    <text evidence="1">The sequence shown here is derived from an EMBL/GenBank/DDBJ whole genome shotgun (WGS) entry which is preliminary data.</text>
</comment>
<dbReference type="EMBL" id="SPQZ01000001">
    <property type="protein sequence ID" value="TFW00112.1"/>
    <property type="molecule type" value="Genomic_DNA"/>
</dbReference>
<reference evidence="1 2" key="1">
    <citation type="journal article" date="2018" name="J. Microbiol.">
        <title>Leifsonia flava sp. nov., a novel actinobacterium isolated from the rhizosphere of Aquilegia viridiflora.</title>
        <authorList>
            <person name="Cai Y."/>
            <person name="Tao W.Z."/>
            <person name="Ma Y.J."/>
            <person name="Cheng J."/>
            <person name="Zhang M.Y."/>
            <person name="Zhang Y.X."/>
        </authorList>
    </citation>
    <scope>NUCLEOTIDE SEQUENCE [LARGE SCALE GENOMIC DNA]</scope>
    <source>
        <strain evidence="1 2">SYP-B2174</strain>
    </source>
</reference>
<dbReference type="InterPro" id="IPR015946">
    <property type="entry name" value="KH_dom-like_a/b"/>
</dbReference>
<proteinExistence type="predicted"/>
<name>A0A4Y9R670_9MICO</name>